<dbReference type="NCBIfam" id="TIGR02258">
    <property type="entry name" value="2_5_ligase"/>
    <property type="match status" value="1"/>
</dbReference>
<organism evidence="4 5">
    <name type="scientific">Legionella brunensis</name>
    <dbReference type="NCBI Taxonomy" id="29422"/>
    <lineage>
        <taxon>Bacteria</taxon>
        <taxon>Pseudomonadati</taxon>
        <taxon>Pseudomonadota</taxon>
        <taxon>Gammaproteobacteria</taxon>
        <taxon>Legionellales</taxon>
        <taxon>Legionellaceae</taxon>
        <taxon>Legionella</taxon>
    </lineage>
</organism>
<sequence length="186" mass="21328">MVMKFRVFFAINFPKKIQLILKDTLNILQQSIQEKIHWTSFYNLHITLGFLGNIQSEHIPQLIEHTKLQLGNCESFSLQLEKIQLFPSTKKPRIISFSTTPNDQLKEIVDCIRQAILATGYSTETRAFRGHLTLGRLRGAHVQGKLLEEIQLPTLLPIRVTQIDLLESQLGKGLPCYIPLAHFILK</sequence>
<feature type="short sequence motif" description="HXTX 1" evidence="2">
    <location>
        <begin position="45"/>
        <end position="48"/>
    </location>
</feature>
<dbReference type="AlphaFoldDB" id="A0A0W0S1A9"/>
<proteinExistence type="inferred from homology"/>
<name>A0A0W0S1A9_9GAMM</name>
<feature type="domain" description="Phosphoesterase HXTX" evidence="3">
    <location>
        <begin position="22"/>
        <end position="95"/>
    </location>
</feature>
<dbReference type="SUPFAM" id="SSF55144">
    <property type="entry name" value="LigT-like"/>
    <property type="match status" value="1"/>
</dbReference>
<accession>A0A0W0S1A9</accession>
<dbReference type="Gene3D" id="3.90.1140.10">
    <property type="entry name" value="Cyclic phosphodiesterase"/>
    <property type="match status" value="1"/>
</dbReference>
<dbReference type="Proteomes" id="UP000054742">
    <property type="component" value="Unassembled WGS sequence"/>
</dbReference>
<comment type="function">
    <text evidence="2">Hydrolyzes RNA 2',3'-cyclic phosphodiester to an RNA 2'-phosphomonoester.</text>
</comment>
<reference evidence="4 5" key="1">
    <citation type="submission" date="2015-11" db="EMBL/GenBank/DDBJ databases">
        <title>Genomic analysis of 38 Legionella species identifies large and diverse effector repertoires.</title>
        <authorList>
            <person name="Burstein D."/>
            <person name="Amaro F."/>
            <person name="Zusman T."/>
            <person name="Lifshitz Z."/>
            <person name="Cohen O."/>
            <person name="Gilbert J.A."/>
            <person name="Pupko T."/>
            <person name="Shuman H.A."/>
            <person name="Segal G."/>
        </authorList>
    </citation>
    <scope>NUCLEOTIDE SEQUENCE [LARGE SCALE GENOMIC DNA]</scope>
    <source>
        <strain evidence="4 5">ATCC 43878</strain>
    </source>
</reference>
<dbReference type="Pfam" id="PF02834">
    <property type="entry name" value="LigT_PEase"/>
    <property type="match status" value="1"/>
</dbReference>
<feature type="short sequence motif" description="HXTX 2" evidence="2">
    <location>
        <begin position="131"/>
        <end position="134"/>
    </location>
</feature>
<dbReference type="PANTHER" id="PTHR35561:SF1">
    <property type="entry name" value="RNA 2',3'-CYCLIC PHOSPHODIESTERASE"/>
    <property type="match status" value="1"/>
</dbReference>
<dbReference type="STRING" id="29422.Lbru_3193"/>
<dbReference type="OrthoDB" id="7061261at2"/>
<keyword evidence="1 2" id="KW-0378">Hydrolase</keyword>
<dbReference type="GO" id="GO:0004113">
    <property type="term" value="F:2',3'-cyclic-nucleotide 3'-phosphodiesterase activity"/>
    <property type="evidence" value="ECO:0007669"/>
    <property type="project" value="InterPro"/>
</dbReference>
<comment type="caution">
    <text evidence="4">The sequence shown here is derived from an EMBL/GenBank/DDBJ whole genome shotgun (WGS) entry which is preliminary data.</text>
</comment>
<keyword evidence="5" id="KW-1185">Reference proteome</keyword>
<dbReference type="EC" id="3.1.4.58" evidence="2"/>
<dbReference type="PATRIC" id="fig|29422.6.peg.3373"/>
<gene>
    <name evidence="4" type="ORF">Lbru_3193</name>
</gene>
<evidence type="ECO:0000259" key="3">
    <source>
        <dbReference type="Pfam" id="PF02834"/>
    </source>
</evidence>
<dbReference type="InterPro" id="IPR004175">
    <property type="entry name" value="RNA_CPDase"/>
</dbReference>
<dbReference type="PANTHER" id="PTHR35561">
    <property type="entry name" value="RNA 2',3'-CYCLIC PHOSPHODIESTERASE"/>
    <property type="match status" value="1"/>
</dbReference>
<dbReference type="EMBL" id="LNXV01000036">
    <property type="protein sequence ID" value="KTC77086.1"/>
    <property type="molecule type" value="Genomic_DNA"/>
</dbReference>
<dbReference type="InterPro" id="IPR009097">
    <property type="entry name" value="Cyclic_Pdiesterase"/>
</dbReference>
<keyword evidence="4" id="KW-0436">Ligase</keyword>
<feature type="active site" description="Proton donor" evidence="2">
    <location>
        <position position="45"/>
    </location>
</feature>
<comment type="catalytic activity">
    <reaction evidence="2">
        <text>a 3'-end 2',3'-cyclophospho-ribonucleotide-RNA + H2O = a 3'-end 2'-phospho-ribonucleotide-RNA + H(+)</text>
        <dbReference type="Rhea" id="RHEA:11828"/>
        <dbReference type="Rhea" id="RHEA-COMP:10464"/>
        <dbReference type="Rhea" id="RHEA-COMP:17353"/>
        <dbReference type="ChEBI" id="CHEBI:15377"/>
        <dbReference type="ChEBI" id="CHEBI:15378"/>
        <dbReference type="ChEBI" id="CHEBI:83064"/>
        <dbReference type="ChEBI" id="CHEBI:173113"/>
        <dbReference type="EC" id="3.1.4.58"/>
    </reaction>
</comment>
<dbReference type="InterPro" id="IPR014051">
    <property type="entry name" value="Phosphoesterase_HXTX"/>
</dbReference>
<evidence type="ECO:0000313" key="4">
    <source>
        <dbReference type="EMBL" id="KTC77086.1"/>
    </source>
</evidence>
<evidence type="ECO:0000313" key="5">
    <source>
        <dbReference type="Proteomes" id="UP000054742"/>
    </source>
</evidence>
<comment type="similarity">
    <text evidence="2">Belongs to the 2H phosphoesterase superfamily. ThpR family.</text>
</comment>
<evidence type="ECO:0000256" key="2">
    <source>
        <dbReference type="HAMAP-Rule" id="MF_01940"/>
    </source>
</evidence>
<evidence type="ECO:0000256" key="1">
    <source>
        <dbReference type="ARBA" id="ARBA00022801"/>
    </source>
</evidence>
<dbReference type="GO" id="GO:0008664">
    <property type="term" value="F:RNA 2',3'-cyclic 3'-phosphodiesterase activity"/>
    <property type="evidence" value="ECO:0007669"/>
    <property type="project" value="UniProtKB-EC"/>
</dbReference>
<feature type="active site" description="Proton acceptor" evidence="2">
    <location>
        <position position="131"/>
    </location>
</feature>
<protein>
    <recommendedName>
        <fullName evidence="2">RNA 2',3'-cyclic phosphodiesterase</fullName>
        <shortName evidence="2">RNA 2',3'-CPDase</shortName>
        <ecNumber evidence="2">3.1.4.58</ecNumber>
    </recommendedName>
</protein>
<dbReference type="HAMAP" id="MF_01940">
    <property type="entry name" value="RNA_CPDase"/>
    <property type="match status" value="1"/>
</dbReference>
<dbReference type="GO" id="GO:0016874">
    <property type="term" value="F:ligase activity"/>
    <property type="evidence" value="ECO:0007669"/>
    <property type="project" value="UniProtKB-KW"/>
</dbReference>